<reference evidence="2 5" key="3">
    <citation type="journal article" date="2015" name="Genome Announc.">
        <title>Genome sequencing of 18 francisella strains to aid in assay development and testing.</title>
        <authorList>
            <person name="Johnson S.L."/>
            <person name="Daligault H.E."/>
            <person name="Davenport K.W."/>
            <person name="Coyne S.R."/>
            <person name="Frey K.G."/>
            <person name="Koroleva G.I."/>
            <person name="Broomall S.M."/>
            <person name="Bishop-Lilly K.A."/>
            <person name="Bruce D.C."/>
            <person name="Chertkov O."/>
            <person name="Freitas T."/>
            <person name="Jaissle J."/>
            <person name="Ladner J.T."/>
            <person name="Rosenzweig C.N."/>
            <person name="Gibbons H.S."/>
            <person name="Palacios G.F."/>
            <person name="Redden C.L."/>
            <person name="Xu Y."/>
            <person name="Minogue T.D."/>
            <person name="Chain P.S."/>
        </authorList>
    </citation>
    <scope>NUCLEOTIDE SEQUENCE [LARGE SCALE GENOMIC DNA]</scope>
    <source>
        <strain evidence="2 5">LVS</strain>
    </source>
</reference>
<evidence type="ECO:0000256" key="1">
    <source>
        <dbReference type="SAM" id="Phobius"/>
    </source>
</evidence>
<dbReference type="KEGG" id="ftl:FTL_0392"/>
<evidence type="ECO:0000313" key="3">
    <source>
        <dbReference type="EMBL" id="CAJ78832.1"/>
    </source>
</evidence>
<feature type="transmembrane region" description="Helical" evidence="1">
    <location>
        <begin position="12"/>
        <end position="32"/>
    </location>
</feature>
<dbReference type="Proteomes" id="UP000001944">
    <property type="component" value="Chromosome"/>
</dbReference>
<dbReference type="NCBIfam" id="TIGR02532">
    <property type="entry name" value="IV_pilin_GFxxxE"/>
    <property type="match status" value="1"/>
</dbReference>
<dbReference type="Proteomes" id="UP000031874">
    <property type="component" value="Chromosome"/>
</dbReference>
<evidence type="ECO:0000313" key="5">
    <source>
        <dbReference type="Proteomes" id="UP000031874"/>
    </source>
</evidence>
<proteinExistence type="predicted"/>
<reference evidence="3" key="1">
    <citation type="submission" date="2006-02" db="EMBL/GenBank/DDBJ databases">
        <authorList>
            <consortium name="Microbial Genomics Group"/>
            <consortium name="Lawrence Livermore National Laboratory"/>
            <consortium name="and the Genome Analysis Group"/>
            <consortium name="Oak Ridge National Laboratory"/>
            <person name="Larimer F.W."/>
        </authorList>
    </citation>
    <scope>NUCLEOTIDE SEQUENCE</scope>
    <source>
        <strain evidence="3">LVS</strain>
    </source>
</reference>
<accession>A0AAI8BHL6</accession>
<dbReference type="InterPro" id="IPR045584">
    <property type="entry name" value="Pilin-like"/>
</dbReference>
<name>A0AAI8BHL6_FRATH</name>
<dbReference type="EMBL" id="CP009694">
    <property type="protein sequence ID" value="AJI58996.1"/>
    <property type="molecule type" value="Genomic_DNA"/>
</dbReference>
<reference evidence="3" key="4">
    <citation type="submission" date="2015-02" db="EMBL/GenBank/DDBJ databases">
        <title>Complete genome sequence of Francisella tularensis LVS (Live Vaccine Strain).</title>
        <authorList>
            <person name="Chain P."/>
            <person name="Larimer F."/>
            <person name="Land M."/>
            <person name="Stilwagen S."/>
            <person name="Larsson P."/>
            <person name="Bearden S."/>
            <person name="Chu M."/>
            <person name="Oyston P."/>
            <person name="Forsman M."/>
            <person name="Andersson S."/>
            <person name="Lindler L."/>
            <person name="Titball R."/>
            <person name="Garcia E."/>
        </authorList>
    </citation>
    <scope>NUCLEOTIDE SEQUENCE</scope>
    <source>
        <strain evidence="3">LVS</strain>
    </source>
</reference>
<dbReference type="Pfam" id="PF07963">
    <property type="entry name" value="N_methyl"/>
    <property type="match status" value="1"/>
</dbReference>
<gene>
    <name evidence="3" type="ordered locus">FTL_0392</name>
    <name evidence="2" type="ORF">AW21_1245</name>
</gene>
<dbReference type="SUPFAM" id="SSF54523">
    <property type="entry name" value="Pili subunits"/>
    <property type="match status" value="1"/>
</dbReference>
<sequence>MKKKMQKGFSLVELMVVIAIIAILAAVAIPIYSNYK</sequence>
<evidence type="ECO:0000313" key="2">
    <source>
        <dbReference type="EMBL" id="AJI58996.1"/>
    </source>
</evidence>
<reference evidence="4" key="2">
    <citation type="submission" date="2006-03" db="EMBL/GenBank/DDBJ databases">
        <title>Complete genome sequence of Francisella tularensis LVS (Live Vaccine Strain).</title>
        <authorList>
            <person name="Chain P."/>
            <person name="Larimer F."/>
            <person name="Land M."/>
            <person name="Stilwagen S."/>
            <person name="Larsson P."/>
            <person name="Bearden S."/>
            <person name="Chu M."/>
            <person name="Oyston P."/>
            <person name="Forsman M."/>
            <person name="Andersson S."/>
            <person name="Lindler L."/>
            <person name="Titball R."/>
            <person name="Garcia E."/>
        </authorList>
    </citation>
    <scope>NUCLEOTIDE SEQUENCE [LARGE SCALE GENOMIC DNA]</scope>
    <source>
        <strain evidence="4">LVS</strain>
    </source>
</reference>
<dbReference type="InterPro" id="IPR012902">
    <property type="entry name" value="N_methyl_site"/>
</dbReference>
<dbReference type="EMBL" id="AM233362">
    <property type="protein sequence ID" value="CAJ78832.1"/>
    <property type="molecule type" value="Genomic_DNA"/>
</dbReference>
<evidence type="ECO:0000313" key="4">
    <source>
        <dbReference type="Proteomes" id="UP000001944"/>
    </source>
</evidence>
<dbReference type="PROSITE" id="PS00409">
    <property type="entry name" value="PROKAR_NTER_METHYL"/>
    <property type="match status" value="1"/>
</dbReference>
<dbReference type="AlphaFoldDB" id="A0AAI8BHL6"/>
<protein>
    <submittedName>
        <fullName evidence="3">Type IV pili fiber building block protein</fullName>
    </submittedName>
</protein>
<keyword evidence="1" id="KW-0472">Membrane</keyword>
<keyword evidence="1" id="KW-1133">Transmembrane helix</keyword>
<dbReference type="Gene3D" id="3.30.700.10">
    <property type="entry name" value="Glycoprotein, Type 4 Pilin"/>
    <property type="match status" value="1"/>
</dbReference>
<organism evidence="2 5">
    <name type="scientific">Francisella tularensis subsp. holarctica (strain LVS)</name>
    <dbReference type="NCBI Taxonomy" id="376619"/>
    <lineage>
        <taxon>Bacteria</taxon>
        <taxon>Pseudomonadati</taxon>
        <taxon>Pseudomonadota</taxon>
        <taxon>Gammaproteobacteria</taxon>
        <taxon>Thiotrichales</taxon>
        <taxon>Francisellaceae</taxon>
        <taxon>Francisella</taxon>
    </lineage>
</organism>
<keyword evidence="1" id="KW-0812">Transmembrane</keyword>